<protein>
    <submittedName>
        <fullName evidence="1">Uncharacterized protein</fullName>
    </submittedName>
</protein>
<name>A0A3G5A0N3_9VIRU</name>
<reference evidence="1" key="1">
    <citation type="submission" date="2018-10" db="EMBL/GenBank/DDBJ databases">
        <title>Hidden diversity of soil giant viruses.</title>
        <authorList>
            <person name="Schulz F."/>
            <person name="Alteio L."/>
            <person name="Goudeau D."/>
            <person name="Ryan E.M."/>
            <person name="Malmstrom R.R."/>
            <person name="Blanchard J."/>
            <person name="Woyke T."/>
        </authorList>
    </citation>
    <scope>NUCLEOTIDE SEQUENCE</scope>
    <source>
        <strain evidence="1">FNV1</strain>
    </source>
</reference>
<accession>A0A3G5A0N3</accession>
<sequence>MQILTGSQSDISNLESKKIPVAQELQKDWRFVEVWGLKYCEDKNFLDDMIKALKSLPNNKKIKYINEKQLLKSKK</sequence>
<gene>
    <name evidence="1" type="ORF">Faunusvirus56_4</name>
</gene>
<proteinExistence type="predicted"/>
<organism evidence="1">
    <name type="scientific">Faunusvirus sp</name>
    <dbReference type="NCBI Taxonomy" id="2487766"/>
    <lineage>
        <taxon>Viruses</taxon>
        <taxon>Varidnaviria</taxon>
        <taxon>Bamfordvirae</taxon>
        <taxon>Nucleocytoviricota</taxon>
        <taxon>Megaviricetes</taxon>
        <taxon>Imitervirales</taxon>
        <taxon>Mimiviridae</taxon>
    </lineage>
</organism>
<evidence type="ECO:0000313" key="1">
    <source>
        <dbReference type="EMBL" id="AYV79811.1"/>
    </source>
</evidence>
<dbReference type="EMBL" id="MK072187">
    <property type="protein sequence ID" value="AYV79811.1"/>
    <property type="molecule type" value="Genomic_DNA"/>
</dbReference>